<dbReference type="InterPro" id="IPR015946">
    <property type="entry name" value="KH_dom-like_a/b"/>
</dbReference>
<evidence type="ECO:0000256" key="2">
    <source>
        <dbReference type="HAMAP-Rule" id="MF_00003"/>
    </source>
</evidence>
<keyword evidence="4" id="KW-1185">Reference proteome</keyword>
<dbReference type="NCBIfam" id="TIGR00082">
    <property type="entry name" value="rbfA"/>
    <property type="match status" value="1"/>
</dbReference>
<dbReference type="HAMAP" id="MF_00003">
    <property type="entry name" value="RbfA"/>
    <property type="match status" value="1"/>
</dbReference>
<comment type="function">
    <text evidence="2">One of several proteins that assist in the late maturation steps of the functional core of the 30S ribosomal subunit. Associates with free 30S ribosomal subunits (but not with 30S subunits that are part of 70S ribosomes or polysomes). Required for efficient processing of 16S rRNA. May interact with the 5'-terminal helix region of 16S rRNA.</text>
</comment>
<gene>
    <name evidence="2 3" type="primary">rbfA</name>
    <name evidence="3" type="ORF">HMPREF0636_0270</name>
</gene>
<evidence type="ECO:0000313" key="3">
    <source>
        <dbReference type="EMBL" id="EWC91975.1"/>
    </source>
</evidence>
<dbReference type="OrthoDB" id="9811910at2"/>
<dbReference type="PATRIC" id="fig|887901.3.peg.1125"/>
<evidence type="ECO:0000313" key="4">
    <source>
        <dbReference type="Proteomes" id="UP000023482"/>
    </source>
</evidence>
<dbReference type="Proteomes" id="UP000023482">
    <property type="component" value="Unassembled WGS sequence"/>
</dbReference>
<dbReference type="GO" id="GO:0030490">
    <property type="term" value="P:maturation of SSU-rRNA"/>
    <property type="evidence" value="ECO:0007669"/>
    <property type="project" value="UniProtKB-UniRule"/>
</dbReference>
<name>Z4WW27_9PORP</name>
<dbReference type="PANTHER" id="PTHR33515">
    <property type="entry name" value="RIBOSOME-BINDING FACTOR A, CHLOROPLASTIC-RELATED"/>
    <property type="match status" value="1"/>
</dbReference>
<comment type="subunit">
    <text evidence="2">Monomer. Binds 30S ribosomal subunits, but not 50S ribosomal subunits or 70S ribosomes.</text>
</comment>
<dbReference type="InterPro" id="IPR023799">
    <property type="entry name" value="RbfA_dom_sf"/>
</dbReference>
<proteinExistence type="inferred from homology"/>
<organism evidence="3 4">
    <name type="scientific">Porphyromonas catoniae ATCC 51270</name>
    <dbReference type="NCBI Taxonomy" id="887901"/>
    <lineage>
        <taxon>Bacteria</taxon>
        <taxon>Pseudomonadati</taxon>
        <taxon>Bacteroidota</taxon>
        <taxon>Bacteroidia</taxon>
        <taxon>Bacteroidales</taxon>
        <taxon>Porphyromonadaceae</taxon>
        <taxon>Porphyromonas</taxon>
    </lineage>
</organism>
<keyword evidence="1 2" id="KW-0690">Ribosome biogenesis</keyword>
<evidence type="ECO:0000256" key="1">
    <source>
        <dbReference type="ARBA" id="ARBA00022517"/>
    </source>
</evidence>
<protein>
    <recommendedName>
        <fullName evidence="2">Ribosome-binding factor A</fullName>
    </recommendedName>
</protein>
<keyword evidence="2" id="KW-0963">Cytoplasm</keyword>
<dbReference type="Pfam" id="PF02033">
    <property type="entry name" value="RBFA"/>
    <property type="match status" value="1"/>
</dbReference>
<comment type="similarity">
    <text evidence="2">Belongs to the RbfA family.</text>
</comment>
<dbReference type="InterPro" id="IPR000238">
    <property type="entry name" value="RbfA"/>
</dbReference>
<sequence length="113" mass="12807">MDNTRMSRINRLIQKEISDLFRQQTQSLPGTLITVTSVTVSPDLGIARVRLSIFPSEKAEELLASIRANTKAIRYDLGGRVGKQLRKLPELTFFIDDSLDYLERIDSLLGLKE</sequence>
<comment type="subcellular location">
    <subcellularLocation>
        <location evidence="2">Cytoplasm</location>
    </subcellularLocation>
</comment>
<reference evidence="3 4" key="1">
    <citation type="submission" date="2014-01" db="EMBL/GenBank/DDBJ databases">
        <authorList>
            <person name="Durkin A.S."/>
            <person name="McCorrison J."/>
            <person name="Torralba M."/>
            <person name="Gillis M."/>
            <person name="Haft D.H."/>
            <person name="Methe B."/>
            <person name="Sutton G."/>
            <person name="Nelson K.E."/>
        </authorList>
    </citation>
    <scope>NUCLEOTIDE SEQUENCE [LARGE SCALE GENOMIC DNA]</scope>
    <source>
        <strain evidence="3 4">ATCC 51270</strain>
    </source>
</reference>
<dbReference type="GO" id="GO:0043024">
    <property type="term" value="F:ribosomal small subunit binding"/>
    <property type="evidence" value="ECO:0007669"/>
    <property type="project" value="TreeGrafter"/>
</dbReference>
<accession>Z4WW27</accession>
<dbReference type="RefSeq" id="WP_044169015.1">
    <property type="nucleotide sequence ID" value="NZ_JDFF01000020.1"/>
</dbReference>
<dbReference type="GO" id="GO:0005829">
    <property type="term" value="C:cytosol"/>
    <property type="evidence" value="ECO:0007669"/>
    <property type="project" value="TreeGrafter"/>
</dbReference>
<comment type="caution">
    <text evidence="3">The sequence shown here is derived from an EMBL/GenBank/DDBJ whole genome shotgun (WGS) entry which is preliminary data.</text>
</comment>
<dbReference type="EMBL" id="JDFF01000020">
    <property type="protein sequence ID" value="EWC91975.1"/>
    <property type="molecule type" value="Genomic_DNA"/>
</dbReference>
<dbReference type="AlphaFoldDB" id="Z4WW27"/>
<dbReference type="PANTHER" id="PTHR33515:SF1">
    <property type="entry name" value="RIBOSOME-BINDING FACTOR A, CHLOROPLASTIC-RELATED"/>
    <property type="match status" value="1"/>
</dbReference>
<dbReference type="Gene3D" id="3.30.300.20">
    <property type="match status" value="1"/>
</dbReference>
<dbReference type="SUPFAM" id="SSF89919">
    <property type="entry name" value="Ribosome-binding factor A, RbfA"/>
    <property type="match status" value="1"/>
</dbReference>